<sequence>MVPLAKGVHGTLTKACKFVQAKRESDEKIQRLTSTMAHMLESLDAVKEIEKIQKLKTIVELAMSTLDSAARFIVYYTRFGFWKRTLLVEEEKEIRELKQTFEFLANQ</sequence>
<dbReference type="OrthoDB" id="3050814at2759"/>
<keyword evidence="2" id="KW-1185">Reference proteome</keyword>
<organism evidence="1 2">
    <name type="scientific">Dendrothele bispora (strain CBS 962.96)</name>
    <dbReference type="NCBI Taxonomy" id="1314807"/>
    <lineage>
        <taxon>Eukaryota</taxon>
        <taxon>Fungi</taxon>
        <taxon>Dikarya</taxon>
        <taxon>Basidiomycota</taxon>
        <taxon>Agaricomycotina</taxon>
        <taxon>Agaricomycetes</taxon>
        <taxon>Agaricomycetidae</taxon>
        <taxon>Agaricales</taxon>
        <taxon>Agaricales incertae sedis</taxon>
        <taxon>Dendrothele</taxon>
    </lineage>
</organism>
<gene>
    <name evidence="1" type="ORF">K435DRAFT_423896</name>
</gene>
<protein>
    <submittedName>
        <fullName evidence="1">Uncharacterized protein</fullName>
    </submittedName>
</protein>
<proteinExistence type="predicted"/>
<reference evidence="1 2" key="1">
    <citation type="journal article" date="2019" name="Nat. Ecol. Evol.">
        <title>Megaphylogeny resolves global patterns of mushroom evolution.</title>
        <authorList>
            <person name="Varga T."/>
            <person name="Krizsan K."/>
            <person name="Foldi C."/>
            <person name="Dima B."/>
            <person name="Sanchez-Garcia M."/>
            <person name="Sanchez-Ramirez S."/>
            <person name="Szollosi G.J."/>
            <person name="Szarkandi J.G."/>
            <person name="Papp V."/>
            <person name="Albert L."/>
            <person name="Andreopoulos W."/>
            <person name="Angelini C."/>
            <person name="Antonin V."/>
            <person name="Barry K.W."/>
            <person name="Bougher N.L."/>
            <person name="Buchanan P."/>
            <person name="Buyck B."/>
            <person name="Bense V."/>
            <person name="Catcheside P."/>
            <person name="Chovatia M."/>
            <person name="Cooper J."/>
            <person name="Damon W."/>
            <person name="Desjardin D."/>
            <person name="Finy P."/>
            <person name="Geml J."/>
            <person name="Haridas S."/>
            <person name="Hughes K."/>
            <person name="Justo A."/>
            <person name="Karasinski D."/>
            <person name="Kautmanova I."/>
            <person name="Kiss B."/>
            <person name="Kocsube S."/>
            <person name="Kotiranta H."/>
            <person name="LaButti K.M."/>
            <person name="Lechner B.E."/>
            <person name="Liimatainen K."/>
            <person name="Lipzen A."/>
            <person name="Lukacs Z."/>
            <person name="Mihaltcheva S."/>
            <person name="Morgado L.N."/>
            <person name="Niskanen T."/>
            <person name="Noordeloos M.E."/>
            <person name="Ohm R.A."/>
            <person name="Ortiz-Santana B."/>
            <person name="Ovrebo C."/>
            <person name="Racz N."/>
            <person name="Riley R."/>
            <person name="Savchenko A."/>
            <person name="Shiryaev A."/>
            <person name="Soop K."/>
            <person name="Spirin V."/>
            <person name="Szebenyi C."/>
            <person name="Tomsovsky M."/>
            <person name="Tulloss R.E."/>
            <person name="Uehling J."/>
            <person name="Grigoriev I.V."/>
            <person name="Vagvolgyi C."/>
            <person name="Papp T."/>
            <person name="Martin F.M."/>
            <person name="Miettinen O."/>
            <person name="Hibbett D.S."/>
            <person name="Nagy L.G."/>
        </authorList>
    </citation>
    <scope>NUCLEOTIDE SEQUENCE [LARGE SCALE GENOMIC DNA]</scope>
    <source>
        <strain evidence="1 2">CBS 962.96</strain>
    </source>
</reference>
<dbReference type="EMBL" id="ML179647">
    <property type="protein sequence ID" value="THU83682.1"/>
    <property type="molecule type" value="Genomic_DNA"/>
</dbReference>
<dbReference type="Proteomes" id="UP000297245">
    <property type="component" value="Unassembled WGS sequence"/>
</dbReference>
<name>A0A4S8L524_DENBC</name>
<accession>A0A4S8L524</accession>
<dbReference type="AlphaFoldDB" id="A0A4S8L524"/>
<evidence type="ECO:0000313" key="1">
    <source>
        <dbReference type="EMBL" id="THU83682.1"/>
    </source>
</evidence>
<evidence type="ECO:0000313" key="2">
    <source>
        <dbReference type="Proteomes" id="UP000297245"/>
    </source>
</evidence>